<keyword evidence="4" id="KW-1185">Reference proteome</keyword>
<feature type="region of interest" description="Disordered" evidence="1">
    <location>
        <begin position="26"/>
        <end position="84"/>
    </location>
</feature>
<organism evidence="3 4">
    <name type="scientific">Tetrapyrgos nigripes</name>
    <dbReference type="NCBI Taxonomy" id="182062"/>
    <lineage>
        <taxon>Eukaryota</taxon>
        <taxon>Fungi</taxon>
        <taxon>Dikarya</taxon>
        <taxon>Basidiomycota</taxon>
        <taxon>Agaricomycotina</taxon>
        <taxon>Agaricomycetes</taxon>
        <taxon>Agaricomycetidae</taxon>
        <taxon>Agaricales</taxon>
        <taxon>Marasmiineae</taxon>
        <taxon>Marasmiaceae</taxon>
        <taxon>Tetrapyrgos</taxon>
    </lineage>
</organism>
<dbReference type="Pfam" id="PF00646">
    <property type="entry name" value="F-box"/>
    <property type="match status" value="1"/>
</dbReference>
<dbReference type="EMBL" id="JAACJM010000004">
    <property type="protein sequence ID" value="KAF5372844.1"/>
    <property type="molecule type" value="Genomic_DNA"/>
</dbReference>
<evidence type="ECO:0000256" key="1">
    <source>
        <dbReference type="SAM" id="MobiDB-lite"/>
    </source>
</evidence>
<dbReference type="InterPro" id="IPR036047">
    <property type="entry name" value="F-box-like_dom_sf"/>
</dbReference>
<feature type="domain" description="F-box" evidence="2">
    <location>
        <begin position="95"/>
        <end position="144"/>
    </location>
</feature>
<proteinExistence type="predicted"/>
<feature type="compositionally biased region" description="Basic residues" evidence="1">
    <location>
        <begin position="74"/>
        <end position="84"/>
    </location>
</feature>
<dbReference type="CDD" id="cd09917">
    <property type="entry name" value="F-box_SF"/>
    <property type="match status" value="1"/>
</dbReference>
<comment type="caution">
    <text evidence="3">The sequence shown here is derived from an EMBL/GenBank/DDBJ whole genome shotgun (WGS) entry which is preliminary data.</text>
</comment>
<dbReference type="PROSITE" id="PS50181">
    <property type="entry name" value="FBOX"/>
    <property type="match status" value="1"/>
</dbReference>
<accession>A0A8H5GX47</accession>
<dbReference type="OrthoDB" id="2322499at2759"/>
<gene>
    <name evidence="3" type="ORF">D9758_001536</name>
</gene>
<dbReference type="AlphaFoldDB" id="A0A8H5GX47"/>
<sequence length="707" mass="82002">MHPQLNDPDISSFNVLAENTNATIVKGGKRLRNLKSRTNGHNDGDASDDDDNSIGSRKKKRVPEEASTGQGQRGRQKKAVAREHKRVRGRRGLLQQLVTEVPIELILEVFKYLDPLDILHLSRTSKDLRGILMSRSSADIWEAARANVEDLPPLPSDLNEPQYASLAFDSFCHNCMRNGCENIIWQARVRLCVKCIPDVFCPWPEIAERFPVMAEDSELEEVCHIVIRLCTLHLDCELEHINSPWRDCERAFLPSDAEEIIKDFLSRLNDKDFLHDWEAWLKAQNNHIMTIRKHALDCVRWHQSRIEERLDKLAEAKRKRREAIIEKLDELGLGNTARRLEDEYGDPFSRHKLVNQSRQLSERVWNNIKEPLVELLTEQKIRHEGKDRVALLKNTFEGHRNSTDPSLPVPTFGDAVLNHLHDDLYEVVPGQMDGLIRERLLERLPLFFSEWRAKAERKVLDILQKKVSTATLSDLDLAKTMFHCMKCNERIWYTDLFRHPCAADFFWSEQYPDCDLPKNACNNLFRGPWLDDIFEYAPKASRKMTRILEACGMDPSTTTLDDLHIQNPMMECMSCLGPSPEADCERVFMRWDRAVSSSVNFMQVMKTDLDPELLHHCGDIVALDNAALQQYQDRIQQWDYFDLPLLLERPHAGLYCNICYRRGTPSEIREHLENDHGVTQMSRQHFRWSPGICKLFERCSKPLVVIE</sequence>
<evidence type="ECO:0000313" key="3">
    <source>
        <dbReference type="EMBL" id="KAF5372844.1"/>
    </source>
</evidence>
<dbReference type="SMART" id="SM00256">
    <property type="entry name" value="FBOX"/>
    <property type="match status" value="1"/>
</dbReference>
<dbReference type="SUPFAM" id="SSF81383">
    <property type="entry name" value="F-box domain"/>
    <property type="match status" value="1"/>
</dbReference>
<evidence type="ECO:0000259" key="2">
    <source>
        <dbReference type="PROSITE" id="PS50181"/>
    </source>
</evidence>
<name>A0A8H5GX47_9AGAR</name>
<reference evidence="3 4" key="1">
    <citation type="journal article" date="2020" name="ISME J.">
        <title>Uncovering the hidden diversity of litter-decomposition mechanisms in mushroom-forming fungi.</title>
        <authorList>
            <person name="Floudas D."/>
            <person name="Bentzer J."/>
            <person name="Ahren D."/>
            <person name="Johansson T."/>
            <person name="Persson P."/>
            <person name="Tunlid A."/>
        </authorList>
    </citation>
    <scope>NUCLEOTIDE SEQUENCE [LARGE SCALE GENOMIC DNA]</scope>
    <source>
        <strain evidence="3 4">CBS 291.85</strain>
    </source>
</reference>
<dbReference type="InterPro" id="IPR001810">
    <property type="entry name" value="F-box_dom"/>
</dbReference>
<evidence type="ECO:0000313" key="4">
    <source>
        <dbReference type="Proteomes" id="UP000559256"/>
    </source>
</evidence>
<dbReference type="Proteomes" id="UP000559256">
    <property type="component" value="Unassembled WGS sequence"/>
</dbReference>
<protein>
    <recommendedName>
        <fullName evidence="2">F-box domain-containing protein</fullName>
    </recommendedName>
</protein>